<dbReference type="Proteomes" id="UP000429555">
    <property type="component" value="Unassembled WGS sequence"/>
</dbReference>
<evidence type="ECO:0000256" key="1">
    <source>
        <dbReference type="SAM" id="Coils"/>
    </source>
</evidence>
<dbReference type="SUPFAM" id="SSF57938">
    <property type="entry name" value="DnaJ/Hsp40 cysteine-rich domain"/>
    <property type="match status" value="1"/>
</dbReference>
<dbReference type="EMBL" id="WKJZ01000001">
    <property type="protein sequence ID" value="MVW75379.1"/>
    <property type="molecule type" value="Genomic_DNA"/>
</dbReference>
<comment type="caution">
    <text evidence="2">The sequence shown here is derived from an EMBL/GenBank/DDBJ whole genome shotgun (WGS) entry which is preliminary data.</text>
</comment>
<evidence type="ECO:0000313" key="3">
    <source>
        <dbReference type="Proteomes" id="UP000429555"/>
    </source>
</evidence>
<dbReference type="InterPro" id="IPR036410">
    <property type="entry name" value="HSP_DnaJ_Cys-rich_dom_sf"/>
</dbReference>
<organism evidence="2 3">
    <name type="scientific">Pseudomonas xionganensis</name>
    <dbReference type="NCBI Taxonomy" id="2654845"/>
    <lineage>
        <taxon>Bacteria</taxon>
        <taxon>Pseudomonadati</taxon>
        <taxon>Pseudomonadota</taxon>
        <taxon>Gammaproteobacteria</taxon>
        <taxon>Pseudomonadales</taxon>
        <taxon>Pseudomonadaceae</taxon>
        <taxon>Pseudomonas</taxon>
    </lineage>
</organism>
<proteinExistence type="predicted"/>
<evidence type="ECO:0008006" key="4">
    <source>
        <dbReference type="Google" id="ProtNLM"/>
    </source>
</evidence>
<protein>
    <recommendedName>
        <fullName evidence="4">Prophage PssSM-03</fullName>
    </recommendedName>
</protein>
<feature type="coiled-coil region" evidence="1">
    <location>
        <begin position="55"/>
        <end position="82"/>
    </location>
</feature>
<dbReference type="RefSeq" id="WP_160344472.1">
    <property type="nucleotide sequence ID" value="NZ_WKJZ01000001.1"/>
</dbReference>
<accession>A0A6I4KRR9</accession>
<dbReference type="AlphaFoldDB" id="A0A6I4KRR9"/>
<name>A0A6I4KRR9_9PSED</name>
<sequence length="107" mass="11382">MSRRQVAVIPLAKCEICQGQGVIQGIFHVMECAGCNGAGLIDQATCEALSHAAMVQQLRVRLNRANRQIEQQREQLGRADLLPITGAAADYQGNNKKGAGGAHLTGD</sequence>
<reference evidence="2 3" key="1">
    <citation type="submission" date="2019-11" db="EMBL/GenBank/DDBJ databases">
        <title>Pseudomonas flavidum sp. nov., isolated from Baiyang Lake.</title>
        <authorList>
            <person name="Zhao Y."/>
        </authorList>
    </citation>
    <scope>NUCLEOTIDE SEQUENCE [LARGE SCALE GENOMIC DNA]</scope>
    <source>
        <strain evidence="3">R-22-3 w-18</strain>
    </source>
</reference>
<keyword evidence="3" id="KW-1185">Reference proteome</keyword>
<gene>
    <name evidence="2" type="ORF">GJV18_08625</name>
</gene>
<evidence type="ECO:0000313" key="2">
    <source>
        <dbReference type="EMBL" id="MVW75379.1"/>
    </source>
</evidence>
<keyword evidence="1" id="KW-0175">Coiled coil</keyword>